<keyword evidence="1" id="KW-0732">Signal</keyword>
<sequence length="71" mass="8629">MMTPMMMMMKMLMMMLMMMMHLQKKNIEILKSVRLFWLDTIHNMCYRRGLRSMGPYLMALWPYNNTGSIMP</sequence>
<protein>
    <recommendedName>
        <fullName evidence="4">Secreted protein</fullName>
    </recommendedName>
</protein>
<dbReference type="Proteomes" id="UP000314294">
    <property type="component" value="Unassembled WGS sequence"/>
</dbReference>
<evidence type="ECO:0000256" key="1">
    <source>
        <dbReference type="SAM" id="SignalP"/>
    </source>
</evidence>
<comment type="caution">
    <text evidence="2">The sequence shown here is derived from an EMBL/GenBank/DDBJ whole genome shotgun (WGS) entry which is preliminary data.</text>
</comment>
<evidence type="ECO:0000313" key="2">
    <source>
        <dbReference type="EMBL" id="TNN65792.1"/>
    </source>
</evidence>
<name>A0A4Z2HLY0_9TELE</name>
<organism evidence="2 3">
    <name type="scientific">Liparis tanakae</name>
    <name type="common">Tanaka's snailfish</name>
    <dbReference type="NCBI Taxonomy" id="230148"/>
    <lineage>
        <taxon>Eukaryota</taxon>
        <taxon>Metazoa</taxon>
        <taxon>Chordata</taxon>
        <taxon>Craniata</taxon>
        <taxon>Vertebrata</taxon>
        <taxon>Euteleostomi</taxon>
        <taxon>Actinopterygii</taxon>
        <taxon>Neopterygii</taxon>
        <taxon>Teleostei</taxon>
        <taxon>Neoteleostei</taxon>
        <taxon>Acanthomorphata</taxon>
        <taxon>Eupercaria</taxon>
        <taxon>Perciformes</taxon>
        <taxon>Cottioidei</taxon>
        <taxon>Cottales</taxon>
        <taxon>Liparidae</taxon>
        <taxon>Liparis</taxon>
    </lineage>
</organism>
<reference evidence="2 3" key="1">
    <citation type="submission" date="2019-03" db="EMBL/GenBank/DDBJ databases">
        <title>First draft genome of Liparis tanakae, snailfish: a comprehensive survey of snailfish specific genes.</title>
        <authorList>
            <person name="Kim W."/>
            <person name="Song I."/>
            <person name="Jeong J.-H."/>
            <person name="Kim D."/>
            <person name="Kim S."/>
            <person name="Ryu S."/>
            <person name="Song J.Y."/>
            <person name="Lee S.K."/>
        </authorList>
    </citation>
    <scope>NUCLEOTIDE SEQUENCE [LARGE SCALE GENOMIC DNA]</scope>
    <source>
        <tissue evidence="2">Muscle</tissue>
    </source>
</reference>
<gene>
    <name evidence="2" type="ORF">EYF80_023944</name>
</gene>
<dbReference type="AlphaFoldDB" id="A0A4Z2HLY0"/>
<proteinExistence type="predicted"/>
<feature type="signal peptide" evidence="1">
    <location>
        <begin position="1"/>
        <end position="24"/>
    </location>
</feature>
<keyword evidence="3" id="KW-1185">Reference proteome</keyword>
<dbReference type="EMBL" id="SRLO01000229">
    <property type="protein sequence ID" value="TNN65792.1"/>
    <property type="molecule type" value="Genomic_DNA"/>
</dbReference>
<evidence type="ECO:0008006" key="4">
    <source>
        <dbReference type="Google" id="ProtNLM"/>
    </source>
</evidence>
<accession>A0A4Z2HLY0</accession>
<evidence type="ECO:0000313" key="3">
    <source>
        <dbReference type="Proteomes" id="UP000314294"/>
    </source>
</evidence>
<feature type="chain" id="PRO_5021364518" description="Secreted protein" evidence="1">
    <location>
        <begin position="25"/>
        <end position="71"/>
    </location>
</feature>